<dbReference type="InParanoid" id="Q2FUN4"/>
<dbReference type="NCBIfam" id="TIGR01181">
    <property type="entry name" value="dTDP_gluc_dehyt"/>
    <property type="match status" value="1"/>
</dbReference>
<dbReference type="GeneID" id="3921989"/>
<dbReference type="HOGENOM" id="CLU_007383_1_14_2"/>
<dbReference type="KEGG" id="mhu:Mhun_3100"/>
<sequence>MTLQIPLTIFLTGGSGFIGSNFINYLFDNCPDISIINYDALTYAANQKALTQQKNNPNYHFIHGNICDLPTVTDAITTTNPDIIINFAAESHVDRSITDASPFISTNIQGVYNLLEICRKHDDLKFIQISTDEVYGTLGPDGFFTEASPIKPRSPYAASKASADLLTLAWHETYGLPVNITRCTNNYGPWQHPEKLIPMTIQRCLQKEKIPVYGNGLNVRDWIHVSDHCSGIATVMQNGKVGEVYNIGSKNEWKNLDLVKKIINITRDLTGDPGVSENLISFVPDRQGHDFRYAIDPDKITRELSWCPKITFKEGLVKTIRWYLKQQE</sequence>
<dbReference type="Proteomes" id="UP000001941">
    <property type="component" value="Chromosome"/>
</dbReference>
<dbReference type="InterPro" id="IPR036291">
    <property type="entry name" value="NAD(P)-bd_dom_sf"/>
</dbReference>
<feature type="domain" description="NAD(P)-binding" evidence="4">
    <location>
        <begin position="11"/>
        <end position="317"/>
    </location>
</feature>
<dbReference type="EC" id="4.2.1.46" evidence="5"/>
<dbReference type="FunFam" id="3.40.50.720:FF:000304">
    <property type="entry name" value="UDP-glucose 4,6-dehydratase"/>
    <property type="match status" value="1"/>
</dbReference>
<dbReference type="GO" id="GO:0008460">
    <property type="term" value="F:dTDP-glucose 4,6-dehydratase activity"/>
    <property type="evidence" value="ECO:0007669"/>
    <property type="project" value="UniProtKB-EC"/>
</dbReference>
<dbReference type="InterPro" id="IPR005888">
    <property type="entry name" value="dTDP_Gluc_deHydtase"/>
</dbReference>
<dbReference type="AlphaFoldDB" id="Q2FUN4"/>
<dbReference type="STRING" id="323259.Mhun_3100"/>
<evidence type="ECO:0000313" key="5">
    <source>
        <dbReference type="EMBL" id="ABD42787.1"/>
    </source>
</evidence>
<dbReference type="Pfam" id="PF16363">
    <property type="entry name" value="GDP_Man_Dehyd"/>
    <property type="match status" value="1"/>
</dbReference>
<keyword evidence="6" id="KW-1185">Reference proteome</keyword>
<dbReference type="EnsemblBacteria" id="ABD42787">
    <property type="protein sequence ID" value="ABD42787"/>
    <property type="gene ID" value="Mhun_3100"/>
</dbReference>
<evidence type="ECO:0000256" key="3">
    <source>
        <dbReference type="ARBA" id="ARBA00023239"/>
    </source>
</evidence>
<dbReference type="Gene3D" id="3.90.25.10">
    <property type="entry name" value="UDP-galactose 4-epimerase, domain 1"/>
    <property type="match status" value="1"/>
</dbReference>
<dbReference type="eggNOG" id="arCOG01371">
    <property type="taxonomic scope" value="Archaea"/>
</dbReference>
<protein>
    <submittedName>
        <fullName evidence="5">dTDP-glucose 4,6-dehydratase</fullName>
        <ecNumber evidence="5">4.2.1.46</ecNumber>
    </submittedName>
</protein>
<evidence type="ECO:0000256" key="1">
    <source>
        <dbReference type="ARBA" id="ARBA00001911"/>
    </source>
</evidence>
<name>Q2FUN4_METHJ</name>
<dbReference type="InterPro" id="IPR016040">
    <property type="entry name" value="NAD(P)-bd_dom"/>
</dbReference>
<dbReference type="SUPFAM" id="SSF51735">
    <property type="entry name" value="NAD(P)-binding Rossmann-fold domains"/>
    <property type="match status" value="1"/>
</dbReference>
<evidence type="ECO:0000313" key="6">
    <source>
        <dbReference type="Proteomes" id="UP000001941"/>
    </source>
</evidence>
<keyword evidence="3 5" id="KW-0456">Lyase</keyword>
<organism evidence="5 6">
    <name type="scientific">Methanospirillum hungatei JF-1 (strain ATCC 27890 / DSM 864 / NBRC 100397 / JF-1)</name>
    <dbReference type="NCBI Taxonomy" id="323259"/>
    <lineage>
        <taxon>Archaea</taxon>
        <taxon>Methanobacteriati</taxon>
        <taxon>Methanobacteriota</taxon>
        <taxon>Stenosarchaea group</taxon>
        <taxon>Methanomicrobia</taxon>
        <taxon>Methanomicrobiales</taxon>
        <taxon>Methanospirillaceae</taxon>
        <taxon>Methanospirillum</taxon>
    </lineage>
</organism>
<reference evidence="6" key="1">
    <citation type="journal article" date="2016" name="Stand. Genomic Sci.">
        <title>Complete genome sequence of Methanospirillum hungatei type strain JF1.</title>
        <authorList>
            <person name="Gunsalus R.P."/>
            <person name="Cook L.E."/>
            <person name="Crable B."/>
            <person name="Rohlin L."/>
            <person name="McDonald E."/>
            <person name="Mouttaki H."/>
            <person name="Sieber J.R."/>
            <person name="Poweleit N."/>
            <person name="Zhou H."/>
            <person name="Lapidus A.L."/>
            <person name="Daligault H.E."/>
            <person name="Land M."/>
            <person name="Gilna P."/>
            <person name="Ivanova N."/>
            <person name="Kyrpides N."/>
            <person name="Culley D.E."/>
            <person name="McInerney M.J."/>
        </authorList>
    </citation>
    <scope>NUCLEOTIDE SEQUENCE [LARGE SCALE GENOMIC DNA]</scope>
    <source>
        <strain evidence="6">ATCC 27890 / DSM 864 / NBRC 100397 / JF-1</strain>
    </source>
</reference>
<dbReference type="CDD" id="cd05246">
    <property type="entry name" value="dTDP_GD_SDR_e"/>
    <property type="match status" value="1"/>
</dbReference>
<comment type="cofactor">
    <cofactor evidence="1">
        <name>NAD(+)</name>
        <dbReference type="ChEBI" id="CHEBI:57540"/>
    </cofactor>
</comment>
<proteinExistence type="predicted"/>
<keyword evidence="2" id="KW-0520">NAD</keyword>
<accession>Q2FUN4</accession>
<dbReference type="RefSeq" id="WP_011450038.1">
    <property type="nucleotide sequence ID" value="NC_007796.1"/>
</dbReference>
<evidence type="ECO:0000259" key="4">
    <source>
        <dbReference type="Pfam" id="PF16363"/>
    </source>
</evidence>
<gene>
    <name evidence="5" type="ordered locus">Mhun_3100</name>
</gene>
<dbReference type="PANTHER" id="PTHR43000">
    <property type="entry name" value="DTDP-D-GLUCOSE 4,6-DEHYDRATASE-RELATED"/>
    <property type="match status" value="1"/>
</dbReference>
<dbReference type="Gene3D" id="3.40.50.720">
    <property type="entry name" value="NAD(P)-binding Rossmann-like Domain"/>
    <property type="match status" value="1"/>
</dbReference>
<dbReference type="GO" id="GO:0009225">
    <property type="term" value="P:nucleotide-sugar metabolic process"/>
    <property type="evidence" value="ECO:0007669"/>
    <property type="project" value="InterPro"/>
</dbReference>
<evidence type="ECO:0000256" key="2">
    <source>
        <dbReference type="ARBA" id="ARBA00023027"/>
    </source>
</evidence>
<dbReference type="EMBL" id="CP000254">
    <property type="protein sequence ID" value="ABD42787.1"/>
    <property type="molecule type" value="Genomic_DNA"/>
</dbReference>
<dbReference type="OrthoDB" id="4907at2157"/>